<dbReference type="InterPro" id="IPR018060">
    <property type="entry name" value="HTH_AraC"/>
</dbReference>
<gene>
    <name evidence="5" type="ORF">D7V94_13085</name>
</gene>
<sequence>MNDELIKIKKNVESIYPEIADRIIPLYPGIEICYLTFSSDSLSVQHKAMPHIIQINYCKAGQIIWEMKNGNRIYLNPGDFSVHTMKVCTDSVLRFPSGIYQGLTIYVDLQKSSDNPPELLKDSNILETILPEKFRQNDSPAFLAGNEQTENIFSAFYDQPEMLKLPYQKIKVLELLLYISKMGFISQNKLAECQSELIETIRKIHDQLLQCMEQRITIEELSKQYLINPTTLKNAFKSVYGTSLAAHIKEHRMEQAAKMLKETDMTIAEIAQAVGYDSQSKFTVAFKAHFKVLPKEYRKI</sequence>
<proteinExistence type="predicted"/>
<evidence type="ECO:0000313" key="6">
    <source>
        <dbReference type="Proteomes" id="UP000280696"/>
    </source>
</evidence>
<dbReference type="Pfam" id="PF12833">
    <property type="entry name" value="HTH_18"/>
    <property type="match status" value="1"/>
</dbReference>
<dbReference type="InterPro" id="IPR018062">
    <property type="entry name" value="HTH_AraC-typ_CS"/>
</dbReference>
<dbReference type="RefSeq" id="WP_120470467.1">
    <property type="nucleotide sequence ID" value="NZ_RAYQ01000013.1"/>
</dbReference>
<evidence type="ECO:0000256" key="1">
    <source>
        <dbReference type="ARBA" id="ARBA00023015"/>
    </source>
</evidence>
<evidence type="ECO:0000256" key="2">
    <source>
        <dbReference type="ARBA" id="ARBA00023125"/>
    </source>
</evidence>
<dbReference type="PANTHER" id="PTHR47893">
    <property type="entry name" value="REGULATORY PROTEIN PCHR"/>
    <property type="match status" value="1"/>
</dbReference>
<dbReference type="PROSITE" id="PS01124">
    <property type="entry name" value="HTH_ARAC_FAMILY_2"/>
    <property type="match status" value="1"/>
</dbReference>
<evidence type="ECO:0000313" key="5">
    <source>
        <dbReference type="EMBL" id="RKI90709.1"/>
    </source>
</evidence>
<protein>
    <submittedName>
        <fullName evidence="5">AraC family transcriptional regulator</fullName>
    </submittedName>
</protein>
<dbReference type="PANTHER" id="PTHR47893:SF1">
    <property type="entry name" value="REGULATORY PROTEIN PCHR"/>
    <property type="match status" value="1"/>
</dbReference>
<dbReference type="PROSITE" id="PS00041">
    <property type="entry name" value="HTH_ARAC_FAMILY_1"/>
    <property type="match status" value="1"/>
</dbReference>
<dbReference type="GO" id="GO:0043565">
    <property type="term" value="F:sequence-specific DNA binding"/>
    <property type="evidence" value="ECO:0007669"/>
    <property type="project" value="InterPro"/>
</dbReference>
<dbReference type="AlphaFoldDB" id="A0A3A9AH80"/>
<dbReference type="EMBL" id="RAYQ01000013">
    <property type="protein sequence ID" value="RKI90709.1"/>
    <property type="molecule type" value="Genomic_DNA"/>
</dbReference>
<dbReference type="SMART" id="SM00342">
    <property type="entry name" value="HTH_ARAC"/>
    <property type="match status" value="1"/>
</dbReference>
<keyword evidence="6" id="KW-1185">Reference proteome</keyword>
<dbReference type="OrthoDB" id="9772607at2"/>
<keyword evidence="3" id="KW-0804">Transcription</keyword>
<comment type="caution">
    <text evidence="5">The sequence shown here is derived from an EMBL/GenBank/DDBJ whole genome shotgun (WGS) entry which is preliminary data.</text>
</comment>
<dbReference type="InterPro" id="IPR009057">
    <property type="entry name" value="Homeodomain-like_sf"/>
</dbReference>
<dbReference type="InterPro" id="IPR053142">
    <property type="entry name" value="PchR_regulatory_protein"/>
</dbReference>
<dbReference type="Proteomes" id="UP000280696">
    <property type="component" value="Unassembled WGS sequence"/>
</dbReference>
<feature type="domain" description="HTH araC/xylS-type" evidence="4">
    <location>
        <begin position="202"/>
        <end position="300"/>
    </location>
</feature>
<keyword evidence="1" id="KW-0805">Transcription regulation</keyword>
<dbReference type="PRINTS" id="PR00032">
    <property type="entry name" value="HTHARAC"/>
</dbReference>
<dbReference type="InterPro" id="IPR020449">
    <property type="entry name" value="Tscrpt_reg_AraC-type_HTH"/>
</dbReference>
<accession>A0A3A9AH80</accession>
<dbReference type="SUPFAM" id="SSF46689">
    <property type="entry name" value="Homeodomain-like"/>
    <property type="match status" value="1"/>
</dbReference>
<dbReference type="GO" id="GO:0003700">
    <property type="term" value="F:DNA-binding transcription factor activity"/>
    <property type="evidence" value="ECO:0007669"/>
    <property type="project" value="InterPro"/>
</dbReference>
<keyword evidence="2" id="KW-0238">DNA-binding</keyword>
<organism evidence="5 6">
    <name type="scientific">Parablautia intestinalis</name>
    <dbReference type="NCBI Taxonomy" id="2320100"/>
    <lineage>
        <taxon>Bacteria</taxon>
        <taxon>Bacillati</taxon>
        <taxon>Bacillota</taxon>
        <taxon>Clostridia</taxon>
        <taxon>Lachnospirales</taxon>
        <taxon>Lachnospiraceae</taxon>
        <taxon>Parablautia</taxon>
    </lineage>
</organism>
<reference evidence="5 6" key="1">
    <citation type="submission" date="2018-09" db="EMBL/GenBank/DDBJ databases">
        <title>Murine metabolic-syndrome-specific gut microbial biobank.</title>
        <authorList>
            <person name="Liu C."/>
        </authorList>
    </citation>
    <scope>NUCLEOTIDE SEQUENCE [LARGE SCALE GENOMIC DNA]</scope>
    <source>
        <strain evidence="5 6">0.1xD8-82</strain>
    </source>
</reference>
<name>A0A3A9AH80_9FIRM</name>
<evidence type="ECO:0000259" key="4">
    <source>
        <dbReference type="PROSITE" id="PS01124"/>
    </source>
</evidence>
<evidence type="ECO:0000256" key="3">
    <source>
        <dbReference type="ARBA" id="ARBA00023163"/>
    </source>
</evidence>
<dbReference type="Gene3D" id="1.10.10.60">
    <property type="entry name" value="Homeodomain-like"/>
    <property type="match status" value="2"/>
</dbReference>